<dbReference type="AlphaFoldDB" id="A0AAV7VM98"/>
<comment type="caution">
    <text evidence="2">The sequence shown here is derived from an EMBL/GenBank/DDBJ whole genome shotgun (WGS) entry which is preliminary data.</text>
</comment>
<evidence type="ECO:0000256" key="1">
    <source>
        <dbReference type="SAM" id="MobiDB-lite"/>
    </source>
</evidence>
<evidence type="ECO:0000313" key="2">
    <source>
        <dbReference type="EMBL" id="KAJ1201491.1"/>
    </source>
</evidence>
<feature type="compositionally biased region" description="Basic and acidic residues" evidence="1">
    <location>
        <begin position="82"/>
        <end position="100"/>
    </location>
</feature>
<dbReference type="EMBL" id="JANPWB010000003">
    <property type="protein sequence ID" value="KAJ1201491.1"/>
    <property type="molecule type" value="Genomic_DNA"/>
</dbReference>
<feature type="region of interest" description="Disordered" evidence="1">
    <location>
        <begin position="82"/>
        <end position="132"/>
    </location>
</feature>
<name>A0AAV7VM98_PLEWA</name>
<accession>A0AAV7VM98</accession>
<gene>
    <name evidence="2" type="ORF">NDU88_005300</name>
</gene>
<organism evidence="2 3">
    <name type="scientific">Pleurodeles waltl</name>
    <name type="common">Iberian ribbed newt</name>
    <dbReference type="NCBI Taxonomy" id="8319"/>
    <lineage>
        <taxon>Eukaryota</taxon>
        <taxon>Metazoa</taxon>
        <taxon>Chordata</taxon>
        <taxon>Craniata</taxon>
        <taxon>Vertebrata</taxon>
        <taxon>Euteleostomi</taxon>
        <taxon>Amphibia</taxon>
        <taxon>Batrachia</taxon>
        <taxon>Caudata</taxon>
        <taxon>Salamandroidea</taxon>
        <taxon>Salamandridae</taxon>
        <taxon>Pleurodelinae</taxon>
        <taxon>Pleurodeles</taxon>
    </lineage>
</organism>
<protein>
    <submittedName>
        <fullName evidence="2">Uncharacterized protein</fullName>
    </submittedName>
</protein>
<reference evidence="2" key="1">
    <citation type="journal article" date="2022" name="bioRxiv">
        <title>Sequencing and chromosome-scale assembly of the giantPleurodeles waltlgenome.</title>
        <authorList>
            <person name="Brown T."/>
            <person name="Elewa A."/>
            <person name="Iarovenko S."/>
            <person name="Subramanian E."/>
            <person name="Araus A.J."/>
            <person name="Petzold A."/>
            <person name="Susuki M."/>
            <person name="Suzuki K.-i.T."/>
            <person name="Hayashi T."/>
            <person name="Toyoda A."/>
            <person name="Oliveira C."/>
            <person name="Osipova E."/>
            <person name="Leigh N.D."/>
            <person name="Simon A."/>
            <person name="Yun M.H."/>
        </authorList>
    </citation>
    <scope>NUCLEOTIDE SEQUENCE</scope>
    <source>
        <strain evidence="2">20211129_DDA</strain>
        <tissue evidence="2">Liver</tissue>
    </source>
</reference>
<dbReference type="Proteomes" id="UP001066276">
    <property type="component" value="Chromosome 2_1"/>
</dbReference>
<evidence type="ECO:0000313" key="3">
    <source>
        <dbReference type="Proteomes" id="UP001066276"/>
    </source>
</evidence>
<proteinExistence type="predicted"/>
<sequence length="132" mass="14719">MDQSNSYCTHSLGTGYALTCSESVPDPQGFTSGCYQPYSDLERILWSPRIRHNDVEMLMGLGDRLKRVALGLGWVNTKRLDRAGTFKSPAEEERPPPLDQKKKKKELTATLEEEKETKQPSLGCDDQEAAGS</sequence>
<keyword evidence="3" id="KW-1185">Reference proteome</keyword>